<sequence length="66" mass="7479">MQMSIEKSGGLSRVIIFLGYGELYEQIMFLEAVHNLVGYPLFLRLSTCFFKRVACFLGSPNTKAIE</sequence>
<reference evidence="2" key="1">
    <citation type="journal article" date="2010" name="Science">
        <title>Signatures of adaptation to obligate biotrophy in the Hyaloperonospora arabidopsidis genome.</title>
        <authorList>
            <person name="Baxter L."/>
            <person name="Tripathy S."/>
            <person name="Ishaque N."/>
            <person name="Boot N."/>
            <person name="Cabral A."/>
            <person name="Kemen E."/>
            <person name="Thines M."/>
            <person name="Ah-Fong A."/>
            <person name="Anderson R."/>
            <person name="Badejoko W."/>
            <person name="Bittner-Eddy P."/>
            <person name="Boore J.L."/>
            <person name="Chibucos M.C."/>
            <person name="Coates M."/>
            <person name="Dehal P."/>
            <person name="Delehaunty K."/>
            <person name="Dong S."/>
            <person name="Downton P."/>
            <person name="Dumas B."/>
            <person name="Fabro G."/>
            <person name="Fronick C."/>
            <person name="Fuerstenberg S.I."/>
            <person name="Fulton L."/>
            <person name="Gaulin E."/>
            <person name="Govers F."/>
            <person name="Hughes L."/>
            <person name="Humphray S."/>
            <person name="Jiang R.H."/>
            <person name="Judelson H."/>
            <person name="Kamoun S."/>
            <person name="Kyung K."/>
            <person name="Meijer H."/>
            <person name="Minx P."/>
            <person name="Morris P."/>
            <person name="Nelson J."/>
            <person name="Phuntumart V."/>
            <person name="Qutob D."/>
            <person name="Rehmany A."/>
            <person name="Rougon-Cardoso A."/>
            <person name="Ryden P."/>
            <person name="Torto-Alalibo T."/>
            <person name="Studholme D."/>
            <person name="Wang Y."/>
            <person name="Win J."/>
            <person name="Wood J."/>
            <person name="Clifton S.W."/>
            <person name="Rogers J."/>
            <person name="Van den Ackerveken G."/>
            <person name="Jones J.D."/>
            <person name="McDowell J.M."/>
            <person name="Beynon J."/>
            <person name="Tyler B.M."/>
        </authorList>
    </citation>
    <scope>NUCLEOTIDE SEQUENCE [LARGE SCALE GENOMIC DNA]</scope>
    <source>
        <strain evidence="2">Emoy2</strain>
    </source>
</reference>
<organism evidence="1 2">
    <name type="scientific">Hyaloperonospora arabidopsidis (strain Emoy2)</name>
    <name type="common">Downy mildew agent</name>
    <name type="synonym">Peronospora arabidopsidis</name>
    <dbReference type="NCBI Taxonomy" id="559515"/>
    <lineage>
        <taxon>Eukaryota</taxon>
        <taxon>Sar</taxon>
        <taxon>Stramenopiles</taxon>
        <taxon>Oomycota</taxon>
        <taxon>Peronosporomycetes</taxon>
        <taxon>Peronosporales</taxon>
        <taxon>Peronosporaceae</taxon>
        <taxon>Hyaloperonospora</taxon>
    </lineage>
</organism>
<reference evidence="1" key="2">
    <citation type="submission" date="2015-06" db="UniProtKB">
        <authorList>
            <consortium name="EnsemblProtists"/>
        </authorList>
    </citation>
    <scope>IDENTIFICATION</scope>
    <source>
        <strain evidence="1">Emoy2</strain>
    </source>
</reference>
<name>M4B678_HYAAE</name>
<accession>M4B678</accession>
<dbReference type="VEuPathDB" id="FungiDB:HpaG801779"/>
<dbReference type="InParanoid" id="M4B678"/>
<dbReference type="HOGENOM" id="CLU_2836719_0_0_1"/>
<dbReference type="AlphaFoldDB" id="M4B678"/>
<dbReference type="EMBL" id="JH598543">
    <property type="status" value="NOT_ANNOTATED_CDS"/>
    <property type="molecule type" value="Genomic_DNA"/>
</dbReference>
<dbReference type="EnsemblProtists" id="HpaT801779">
    <property type="protein sequence ID" value="HpaP801779"/>
    <property type="gene ID" value="HpaG801779"/>
</dbReference>
<proteinExistence type="predicted"/>
<protein>
    <submittedName>
        <fullName evidence="1">Uncharacterized protein</fullName>
    </submittedName>
</protein>
<dbReference type="Proteomes" id="UP000011713">
    <property type="component" value="Unassembled WGS sequence"/>
</dbReference>
<evidence type="ECO:0000313" key="1">
    <source>
        <dbReference type="EnsemblProtists" id="HpaP801779"/>
    </source>
</evidence>
<evidence type="ECO:0000313" key="2">
    <source>
        <dbReference type="Proteomes" id="UP000011713"/>
    </source>
</evidence>
<keyword evidence="2" id="KW-1185">Reference proteome</keyword>